<dbReference type="STRING" id="105984.A0A427XT61"/>
<dbReference type="GeneID" id="39592823"/>
<name>A0A427XT61_9TREE</name>
<dbReference type="PANTHER" id="PTHR31001:SF56">
    <property type="entry name" value="ZN(2)-C6 FUNGAL-TYPE DOMAIN-CONTAINING PROTEIN"/>
    <property type="match status" value="1"/>
</dbReference>
<dbReference type="EMBL" id="RSCE01000006">
    <property type="protein sequence ID" value="RSH82076.1"/>
    <property type="molecule type" value="Genomic_DNA"/>
</dbReference>
<dbReference type="CDD" id="cd12148">
    <property type="entry name" value="fungal_TF_MHR"/>
    <property type="match status" value="1"/>
</dbReference>
<reference evidence="4 5" key="1">
    <citation type="submission" date="2018-11" db="EMBL/GenBank/DDBJ databases">
        <title>Genome sequence of Apiotrichum porosum DSM 27194.</title>
        <authorList>
            <person name="Aliyu H."/>
            <person name="Gorte O."/>
            <person name="Ochsenreither K."/>
        </authorList>
    </citation>
    <scope>NUCLEOTIDE SEQUENCE [LARGE SCALE GENOMIC DNA]</scope>
    <source>
        <strain evidence="4 5">DSM 27194</strain>
    </source>
</reference>
<evidence type="ECO:0000313" key="5">
    <source>
        <dbReference type="Proteomes" id="UP000279236"/>
    </source>
</evidence>
<dbReference type="OrthoDB" id="424974at2759"/>
<accession>A0A427XT61</accession>
<evidence type="ECO:0000256" key="2">
    <source>
        <dbReference type="ARBA" id="ARBA00023242"/>
    </source>
</evidence>
<evidence type="ECO:0008006" key="6">
    <source>
        <dbReference type="Google" id="ProtNLM"/>
    </source>
</evidence>
<comment type="subcellular location">
    <subcellularLocation>
        <location evidence="1">Nucleus</location>
    </subcellularLocation>
</comment>
<organism evidence="4 5">
    <name type="scientific">Apiotrichum porosum</name>
    <dbReference type="NCBI Taxonomy" id="105984"/>
    <lineage>
        <taxon>Eukaryota</taxon>
        <taxon>Fungi</taxon>
        <taxon>Dikarya</taxon>
        <taxon>Basidiomycota</taxon>
        <taxon>Agaricomycotina</taxon>
        <taxon>Tremellomycetes</taxon>
        <taxon>Trichosporonales</taxon>
        <taxon>Trichosporonaceae</taxon>
        <taxon>Apiotrichum</taxon>
    </lineage>
</organism>
<dbReference type="PANTHER" id="PTHR31001">
    <property type="entry name" value="UNCHARACTERIZED TRANSCRIPTIONAL REGULATORY PROTEIN"/>
    <property type="match status" value="1"/>
</dbReference>
<gene>
    <name evidence="4" type="ORF">EHS24_008280</name>
</gene>
<feature type="region of interest" description="Disordered" evidence="3">
    <location>
        <begin position="99"/>
        <end position="215"/>
    </location>
</feature>
<feature type="compositionally biased region" description="Low complexity" evidence="3">
    <location>
        <begin position="1"/>
        <end position="17"/>
    </location>
</feature>
<sequence>MADPNNNASASRAAALETSRREKRALNQISCAARRPTFAHSIANPARMSSPKVEMRQASGDDATVTELRERLNMLEGLLMEVANGAPLRADVISSLVGRSASPDGEKKGKHSDRPPRPPRPRSRSPTPDRPVRPTRRSASPRRPSPTPVNEPMVQDLAQHPGPNGDSGPMQDSGPSSDFAPGPMIFNYDTPVASASDRSQPSPLVQPYPPQSQYQYPADEVHGTLVIGKSGRSKWLGPTAGTEWLKNQEESNETPLHSPSPTRRNISLLGVPDTNTLFPFGHGSKVTASIKELVAGLPPGDEAGVLVDSYYRYFTWNHDVAPRRTFQPVLDHVYATTWNRDVVATGSEPINPQALALIFALLAIGAQHNPDLPPNDPSADEYLGLSQACLVKGNFLVETTLMGVQTLILMAHYHSDSRNGDSAQVFWESHTIDVFQSNCFSRPFSLRPEHIDTKFPAQTYLDGPTGAKSFKILKYELGRLSGDVLEHAMDVRPKAYSSVEALYDRLCAFEQQIPFPLRCRTALLALPSVYPDPDVAVQESPSVNRRNLHRTLQQFTLYLNISEQIVFLQRPYFVRALQEEPRDPTRSQYAKSYLAAVERCNVIIQITAGIYELYPALVTRHWFFWYHMFTAAVTLGSMVLKSPLNALSSLACQQLDVAVATYAGAMRHAPSSELAQSHRWLVKLRQRVCNKMAQAAAASVDASLGLGAGDVAASSAADEDDELLGWRTRLIERNATGVHRISVRSVGSVSSISTTSPQVPSVETTGGSQEAEFSTDLLLQQFWDPTMLNLPPAEEAGAPMVNWWNWDLNFEALADDMHAPRPA</sequence>
<dbReference type="GO" id="GO:0005634">
    <property type="term" value="C:nucleus"/>
    <property type="evidence" value="ECO:0007669"/>
    <property type="project" value="UniProtKB-SubCell"/>
</dbReference>
<dbReference type="RefSeq" id="XP_028476531.1">
    <property type="nucleotide sequence ID" value="XM_028623598.1"/>
</dbReference>
<evidence type="ECO:0000256" key="1">
    <source>
        <dbReference type="ARBA" id="ARBA00004123"/>
    </source>
</evidence>
<evidence type="ECO:0000256" key="3">
    <source>
        <dbReference type="SAM" id="MobiDB-lite"/>
    </source>
</evidence>
<protein>
    <recommendedName>
        <fullName evidence="6">Transcription factor domain-containing protein</fullName>
    </recommendedName>
</protein>
<dbReference type="Proteomes" id="UP000279236">
    <property type="component" value="Unassembled WGS sequence"/>
</dbReference>
<keyword evidence="5" id="KW-1185">Reference proteome</keyword>
<feature type="region of interest" description="Disordered" evidence="3">
    <location>
        <begin position="1"/>
        <end position="21"/>
    </location>
</feature>
<proteinExistence type="predicted"/>
<feature type="compositionally biased region" description="Basic and acidic residues" evidence="3">
    <location>
        <begin position="104"/>
        <end position="116"/>
    </location>
</feature>
<comment type="caution">
    <text evidence="4">The sequence shown here is derived from an EMBL/GenBank/DDBJ whole genome shotgun (WGS) entry which is preliminary data.</text>
</comment>
<dbReference type="InterPro" id="IPR050613">
    <property type="entry name" value="Sec_Metabolite_Reg"/>
</dbReference>
<evidence type="ECO:0000313" key="4">
    <source>
        <dbReference type="EMBL" id="RSH82076.1"/>
    </source>
</evidence>
<feature type="region of interest" description="Disordered" evidence="3">
    <location>
        <begin position="42"/>
        <end position="62"/>
    </location>
</feature>
<keyword evidence="2" id="KW-0539">Nucleus</keyword>
<dbReference type="AlphaFoldDB" id="A0A427XT61"/>